<protein>
    <submittedName>
        <fullName evidence="3">Uncharacterized protein</fullName>
    </submittedName>
</protein>
<gene>
    <name evidence="3" type="ORF">JCGZ_16263</name>
</gene>
<proteinExistence type="predicted"/>
<feature type="region of interest" description="Disordered" evidence="1">
    <location>
        <begin position="89"/>
        <end position="109"/>
    </location>
</feature>
<evidence type="ECO:0000256" key="2">
    <source>
        <dbReference type="SAM" id="SignalP"/>
    </source>
</evidence>
<dbReference type="AlphaFoldDB" id="A0A067LII8"/>
<dbReference type="EMBL" id="KK914251">
    <property type="protein sequence ID" value="KDP44430.1"/>
    <property type="molecule type" value="Genomic_DNA"/>
</dbReference>
<feature type="signal peptide" evidence="2">
    <location>
        <begin position="1"/>
        <end position="22"/>
    </location>
</feature>
<keyword evidence="2" id="KW-0732">Signal</keyword>
<keyword evidence="4" id="KW-1185">Reference proteome</keyword>
<reference evidence="3 4" key="1">
    <citation type="journal article" date="2014" name="PLoS ONE">
        <title>Global Analysis of Gene Expression Profiles in Physic Nut (Jatropha curcas L.) Seedlings Exposed to Salt Stress.</title>
        <authorList>
            <person name="Zhang L."/>
            <person name="Zhang C."/>
            <person name="Wu P."/>
            <person name="Chen Y."/>
            <person name="Li M."/>
            <person name="Jiang H."/>
            <person name="Wu G."/>
        </authorList>
    </citation>
    <scope>NUCLEOTIDE SEQUENCE [LARGE SCALE GENOMIC DNA]</scope>
    <source>
        <strain evidence="4">cv. GZQX0401</strain>
        <tissue evidence="3">Young leaves</tissue>
    </source>
</reference>
<evidence type="ECO:0000256" key="1">
    <source>
        <dbReference type="SAM" id="MobiDB-lite"/>
    </source>
</evidence>
<evidence type="ECO:0000313" key="4">
    <source>
        <dbReference type="Proteomes" id="UP000027138"/>
    </source>
</evidence>
<sequence>MRSLSLAVVVILILMSRSSCLGAVSTPQEMISSNSFSFSMADTNMELELMMDSATNRMLADSARRVASEAGKPRSTLGCGRGNRYCLPDKNRKNPPRCSRYNRDPRCPK</sequence>
<dbReference type="Proteomes" id="UP000027138">
    <property type="component" value="Unassembled WGS sequence"/>
</dbReference>
<accession>A0A067LII8</accession>
<dbReference type="OrthoDB" id="850720at2759"/>
<feature type="chain" id="PRO_5001643839" evidence="2">
    <location>
        <begin position="23"/>
        <end position="109"/>
    </location>
</feature>
<organism evidence="3 4">
    <name type="scientific">Jatropha curcas</name>
    <name type="common">Barbados nut</name>
    <dbReference type="NCBI Taxonomy" id="180498"/>
    <lineage>
        <taxon>Eukaryota</taxon>
        <taxon>Viridiplantae</taxon>
        <taxon>Streptophyta</taxon>
        <taxon>Embryophyta</taxon>
        <taxon>Tracheophyta</taxon>
        <taxon>Spermatophyta</taxon>
        <taxon>Magnoliopsida</taxon>
        <taxon>eudicotyledons</taxon>
        <taxon>Gunneridae</taxon>
        <taxon>Pentapetalae</taxon>
        <taxon>rosids</taxon>
        <taxon>fabids</taxon>
        <taxon>Malpighiales</taxon>
        <taxon>Euphorbiaceae</taxon>
        <taxon>Crotonoideae</taxon>
        <taxon>Jatropheae</taxon>
        <taxon>Jatropha</taxon>
    </lineage>
</organism>
<evidence type="ECO:0000313" key="3">
    <source>
        <dbReference type="EMBL" id="KDP44430.1"/>
    </source>
</evidence>
<name>A0A067LII8_JATCU</name>